<sequence>MDEMKGELGHGWPMSPFTFTSIGNLKIQRDLGALGESREGVSASPSLVAIANATRIEIEGG</sequence>
<gene>
    <name evidence="1" type="ORF">J5O05_05370</name>
</gene>
<dbReference type="EMBL" id="CP072133">
    <property type="protein sequence ID" value="QTH72299.1"/>
    <property type="molecule type" value="Genomic_DNA"/>
</dbReference>
<accession>A0A975DIL8</accession>
<proteinExistence type="predicted"/>
<dbReference type="Proteomes" id="UP000664904">
    <property type="component" value="Chromosome"/>
</dbReference>
<evidence type="ECO:0000313" key="2">
    <source>
        <dbReference type="Proteomes" id="UP000664904"/>
    </source>
</evidence>
<dbReference type="RefSeq" id="WP_208843924.1">
    <property type="nucleotide sequence ID" value="NZ_CP072133.1"/>
</dbReference>
<reference evidence="1" key="1">
    <citation type="submission" date="2021-03" db="EMBL/GenBank/DDBJ databases">
        <title>Complete Genome of Pseudoalteromonas xiamenensis STKMTI.2, a new potential marine bacterium producing anti-Vibrio compounds.</title>
        <authorList>
            <person name="Handayani D.P."/>
            <person name="Isnansetyo A."/>
            <person name="Istiqomah I."/>
            <person name="Jumina J."/>
        </authorList>
    </citation>
    <scope>NUCLEOTIDE SEQUENCE</scope>
    <source>
        <strain evidence="1">STKMTI.2</strain>
    </source>
</reference>
<organism evidence="1 2">
    <name type="scientific">Pseudoalteromonas xiamenensis</name>
    <dbReference type="NCBI Taxonomy" id="882626"/>
    <lineage>
        <taxon>Bacteria</taxon>
        <taxon>Pseudomonadati</taxon>
        <taxon>Pseudomonadota</taxon>
        <taxon>Gammaproteobacteria</taxon>
        <taxon>Alteromonadales</taxon>
        <taxon>Pseudoalteromonadaceae</taxon>
        <taxon>Pseudoalteromonas</taxon>
    </lineage>
</organism>
<dbReference type="AlphaFoldDB" id="A0A975DIL8"/>
<evidence type="ECO:0000313" key="1">
    <source>
        <dbReference type="EMBL" id="QTH72299.1"/>
    </source>
</evidence>
<protein>
    <submittedName>
        <fullName evidence="1">Uncharacterized protein</fullName>
    </submittedName>
</protein>
<keyword evidence="2" id="KW-1185">Reference proteome</keyword>
<name>A0A975DIL8_9GAMM</name>
<dbReference type="KEGG" id="pxi:J5O05_05370"/>